<keyword evidence="2" id="KW-0732">Signal</keyword>
<evidence type="ECO:0000313" key="3">
    <source>
        <dbReference type="EMBL" id="KAH3885684.1"/>
    </source>
</evidence>
<reference evidence="3" key="2">
    <citation type="submission" date="2020-11" db="EMBL/GenBank/DDBJ databases">
        <authorList>
            <person name="McCartney M.A."/>
            <person name="Auch B."/>
            <person name="Kono T."/>
            <person name="Mallez S."/>
            <person name="Becker A."/>
            <person name="Gohl D.M."/>
            <person name="Silverstein K.A.T."/>
            <person name="Koren S."/>
            <person name="Bechman K.B."/>
            <person name="Herman A."/>
            <person name="Abrahante J.E."/>
            <person name="Garbe J."/>
        </authorList>
    </citation>
    <scope>NUCLEOTIDE SEQUENCE</scope>
    <source>
        <strain evidence="3">Duluth1</strain>
        <tissue evidence="3">Whole animal</tissue>
    </source>
</reference>
<dbReference type="AlphaFoldDB" id="A0A9D4N1P1"/>
<feature type="chain" id="PRO_5038845599" description="Secreted protein" evidence="2">
    <location>
        <begin position="21"/>
        <end position="116"/>
    </location>
</feature>
<organism evidence="3 4">
    <name type="scientific">Dreissena polymorpha</name>
    <name type="common">Zebra mussel</name>
    <name type="synonym">Mytilus polymorpha</name>
    <dbReference type="NCBI Taxonomy" id="45954"/>
    <lineage>
        <taxon>Eukaryota</taxon>
        <taxon>Metazoa</taxon>
        <taxon>Spiralia</taxon>
        <taxon>Lophotrochozoa</taxon>
        <taxon>Mollusca</taxon>
        <taxon>Bivalvia</taxon>
        <taxon>Autobranchia</taxon>
        <taxon>Heteroconchia</taxon>
        <taxon>Euheterodonta</taxon>
        <taxon>Imparidentia</taxon>
        <taxon>Neoheterodontei</taxon>
        <taxon>Myida</taxon>
        <taxon>Dreissenoidea</taxon>
        <taxon>Dreissenidae</taxon>
        <taxon>Dreissena</taxon>
    </lineage>
</organism>
<dbReference type="Proteomes" id="UP000828390">
    <property type="component" value="Unassembled WGS sequence"/>
</dbReference>
<evidence type="ECO:0000313" key="4">
    <source>
        <dbReference type="Proteomes" id="UP000828390"/>
    </source>
</evidence>
<keyword evidence="1" id="KW-0812">Transmembrane</keyword>
<keyword evidence="4" id="KW-1185">Reference proteome</keyword>
<feature type="signal peptide" evidence="2">
    <location>
        <begin position="1"/>
        <end position="20"/>
    </location>
</feature>
<reference evidence="3" key="1">
    <citation type="journal article" date="2019" name="bioRxiv">
        <title>The Genome of the Zebra Mussel, Dreissena polymorpha: A Resource for Invasive Species Research.</title>
        <authorList>
            <person name="McCartney M.A."/>
            <person name="Auch B."/>
            <person name="Kono T."/>
            <person name="Mallez S."/>
            <person name="Zhang Y."/>
            <person name="Obille A."/>
            <person name="Becker A."/>
            <person name="Abrahante J.E."/>
            <person name="Garbe J."/>
            <person name="Badalamenti J.P."/>
            <person name="Herman A."/>
            <person name="Mangelson H."/>
            <person name="Liachko I."/>
            <person name="Sullivan S."/>
            <person name="Sone E.D."/>
            <person name="Koren S."/>
            <person name="Silverstein K.A.T."/>
            <person name="Beckman K.B."/>
            <person name="Gohl D.M."/>
        </authorList>
    </citation>
    <scope>NUCLEOTIDE SEQUENCE</scope>
    <source>
        <strain evidence="3">Duluth1</strain>
        <tissue evidence="3">Whole animal</tissue>
    </source>
</reference>
<protein>
    <recommendedName>
        <fullName evidence="5">Secreted protein</fullName>
    </recommendedName>
</protein>
<evidence type="ECO:0000256" key="2">
    <source>
        <dbReference type="SAM" id="SignalP"/>
    </source>
</evidence>
<sequence>MKVIAIFTIWLIIATGSIEASFDWDWFDPPVPSKHGYPCGGIADIKCVTGLECVYTEPESILVFGKCLRRTDSGEYFKLECDGIIIFARWALVSVLYMAFIKVVLMSLRITIDSFP</sequence>
<keyword evidence="1" id="KW-1133">Transmembrane helix</keyword>
<dbReference type="EMBL" id="JAIWYP010000001">
    <property type="protein sequence ID" value="KAH3885684.1"/>
    <property type="molecule type" value="Genomic_DNA"/>
</dbReference>
<accession>A0A9D4N1P1</accession>
<comment type="caution">
    <text evidence="3">The sequence shown here is derived from an EMBL/GenBank/DDBJ whole genome shotgun (WGS) entry which is preliminary data.</text>
</comment>
<proteinExistence type="predicted"/>
<evidence type="ECO:0008006" key="5">
    <source>
        <dbReference type="Google" id="ProtNLM"/>
    </source>
</evidence>
<keyword evidence="1" id="KW-0472">Membrane</keyword>
<gene>
    <name evidence="3" type="ORF">DPMN_009679</name>
</gene>
<name>A0A9D4N1P1_DREPO</name>
<evidence type="ECO:0000256" key="1">
    <source>
        <dbReference type="SAM" id="Phobius"/>
    </source>
</evidence>
<feature type="transmembrane region" description="Helical" evidence="1">
    <location>
        <begin position="84"/>
        <end position="105"/>
    </location>
</feature>